<evidence type="ECO:0000313" key="2">
    <source>
        <dbReference type="Proteomes" id="UP000321805"/>
    </source>
</evidence>
<keyword evidence="2" id="KW-1185">Reference proteome</keyword>
<organism evidence="1 2">
    <name type="scientific">Baekduia soli</name>
    <dbReference type="NCBI Taxonomy" id="496014"/>
    <lineage>
        <taxon>Bacteria</taxon>
        <taxon>Bacillati</taxon>
        <taxon>Actinomycetota</taxon>
        <taxon>Thermoleophilia</taxon>
        <taxon>Solirubrobacterales</taxon>
        <taxon>Baekduiaceae</taxon>
        <taxon>Baekduia</taxon>
    </lineage>
</organism>
<dbReference type="EMBL" id="CP042430">
    <property type="protein sequence ID" value="QEC50897.1"/>
    <property type="molecule type" value="Genomic_DNA"/>
</dbReference>
<reference evidence="1 2" key="1">
    <citation type="journal article" date="2018" name="J. Microbiol.">
        <title>Baekduia soli gen. nov., sp. nov., a novel bacterium isolated from the soil of Baekdu Mountain and proposal of a novel family name, Baekduiaceae fam. nov.</title>
        <authorList>
            <person name="An D.S."/>
            <person name="Siddiqi M.Z."/>
            <person name="Kim K.H."/>
            <person name="Yu H.S."/>
            <person name="Im W.T."/>
        </authorList>
    </citation>
    <scope>NUCLEOTIDE SEQUENCE [LARGE SCALE GENOMIC DNA]</scope>
    <source>
        <strain evidence="1 2">BR7-21</strain>
    </source>
</reference>
<evidence type="ECO:0000313" key="1">
    <source>
        <dbReference type="EMBL" id="QEC50897.1"/>
    </source>
</evidence>
<accession>A0A5B8UDB2</accession>
<dbReference type="AlphaFoldDB" id="A0A5B8UDB2"/>
<dbReference type="KEGG" id="bsol:FSW04_24710"/>
<gene>
    <name evidence="1" type="ORF">FSW04_24710</name>
</gene>
<sequence length="332" mass="36816">MGRRRVAILGGGAGGLTAAFELTATPELRERYEVTVHQLGWRLGGKGASGRREVGAARPIHEHGLHVWFGFYENAFDVMQRVYAELDRPVGMPLATWRDAFHPVDEVVLFDDTGDDGWRPRRFRFPRNDGQPGIPVPAPSLHGLLRDAIHTLRLVEPPENASRPLKLLDAVVDRFLLALERFLGGDDDHLDLGDVVEGLLAISDPLLHLGGDQDDEPVVCRLLRALRDALWRVTGGDRYAMTFDLVSTVFRGILSDGLDDDGFGTVNDEELRAWLARHGAKRATLDGSPLLRGFYQLCFAYEDGDRDRPSLAAGKALQAMLRMTLGYRGSIM</sequence>
<name>A0A5B8UDB2_9ACTN</name>
<dbReference type="InterPro" id="IPR036188">
    <property type="entry name" value="FAD/NAD-bd_sf"/>
</dbReference>
<dbReference type="Gene3D" id="3.50.50.60">
    <property type="entry name" value="FAD/NAD(P)-binding domain"/>
    <property type="match status" value="1"/>
</dbReference>
<dbReference type="Pfam" id="PF13450">
    <property type="entry name" value="NAD_binding_8"/>
    <property type="match status" value="1"/>
</dbReference>
<proteinExistence type="predicted"/>
<dbReference type="SUPFAM" id="SSF51905">
    <property type="entry name" value="FAD/NAD(P)-binding domain"/>
    <property type="match status" value="1"/>
</dbReference>
<dbReference type="OrthoDB" id="220163at2"/>
<evidence type="ECO:0008006" key="3">
    <source>
        <dbReference type="Google" id="ProtNLM"/>
    </source>
</evidence>
<protein>
    <recommendedName>
        <fullName evidence="3">NAD(P)-binding protein</fullName>
    </recommendedName>
</protein>
<dbReference type="Proteomes" id="UP000321805">
    <property type="component" value="Chromosome"/>
</dbReference>